<dbReference type="EMBL" id="LUCH01009735">
    <property type="protein sequence ID" value="KAF5395944.1"/>
    <property type="molecule type" value="Genomic_DNA"/>
</dbReference>
<comment type="caution">
    <text evidence="1">The sequence shown here is derived from an EMBL/GenBank/DDBJ whole genome shotgun (WGS) entry which is preliminary data.</text>
</comment>
<name>A0A8J4T1D0_9TREM</name>
<sequence>MDQNSLIRTYRNAYAGLYTRLGERVVCILILIEFTWHFDLCLETQTVVVMARKALMMRIPSRPPYQQRQLNCATRYLPMKNL</sequence>
<keyword evidence="2" id="KW-1185">Reference proteome</keyword>
<evidence type="ECO:0000313" key="2">
    <source>
        <dbReference type="Proteomes" id="UP000748531"/>
    </source>
</evidence>
<proteinExistence type="predicted"/>
<dbReference type="Proteomes" id="UP000748531">
    <property type="component" value="Unassembled WGS sequence"/>
</dbReference>
<evidence type="ECO:0000313" key="1">
    <source>
        <dbReference type="EMBL" id="KAF5395944.1"/>
    </source>
</evidence>
<reference evidence="1" key="1">
    <citation type="submission" date="2019-05" db="EMBL/GenBank/DDBJ databases">
        <title>Annotation for the trematode Paragonimus heterotremus.</title>
        <authorList>
            <person name="Choi Y.-J."/>
        </authorList>
    </citation>
    <scope>NUCLEOTIDE SEQUENCE</scope>
    <source>
        <strain evidence="1">LC</strain>
    </source>
</reference>
<dbReference type="AlphaFoldDB" id="A0A8J4T1D0"/>
<gene>
    <name evidence="1" type="ORF">PHET_11204</name>
</gene>
<organism evidence="1 2">
    <name type="scientific">Paragonimus heterotremus</name>
    <dbReference type="NCBI Taxonomy" id="100268"/>
    <lineage>
        <taxon>Eukaryota</taxon>
        <taxon>Metazoa</taxon>
        <taxon>Spiralia</taxon>
        <taxon>Lophotrochozoa</taxon>
        <taxon>Platyhelminthes</taxon>
        <taxon>Trematoda</taxon>
        <taxon>Digenea</taxon>
        <taxon>Plagiorchiida</taxon>
        <taxon>Troglotremata</taxon>
        <taxon>Troglotrematidae</taxon>
        <taxon>Paragonimus</taxon>
    </lineage>
</organism>
<accession>A0A8J4T1D0</accession>
<protein>
    <submittedName>
        <fullName evidence="1">Uncharacterized protein</fullName>
    </submittedName>
</protein>